<keyword evidence="2" id="KW-0456">Lyase</keyword>
<sequence>MRIAGHLETVNRNNGDFVRLFVLVVYFLVVGILAIYAFSPIGGEMGYILARLIPHLFYIPLVLTALWYPKKRLAHFIIFSLIFFCLISGFLMNGWSLDALFMVFTSFIYLWVFIAILAIPQVQLGKTGEDTASGESIAPPALQAPLSAESSPAPAASGGNAGLIRRTPSIGPSQINPLIESFRHGEELVTRNTSAALKAIGVPAIPYIVRGLKSDSIPVRENCARLLGEMDDTDSIDLLVAAMADPSRRVHNAATQALARIGEPSVPALKRGLTSEKWKIRAGSVVALRIIGSHDAVPLLTGMLDDRSHYVRKEVVKSLARVGREENLDYLVGMLGDESRGVRLAAVGGLGRSGKDEAVEPLVRVLEEEEDAEVRIRAVHSLELIGTAVAYEAMRVALDDNDPEVSSEAEDILRQNYKI</sequence>
<dbReference type="Pfam" id="PF13646">
    <property type="entry name" value="HEAT_2"/>
    <property type="match status" value="2"/>
</dbReference>
<dbReference type="InterPro" id="IPR004155">
    <property type="entry name" value="PBS_lyase_HEAT"/>
</dbReference>
<keyword evidence="1" id="KW-0472">Membrane</keyword>
<dbReference type="AlphaFoldDB" id="E1RFV8"/>
<dbReference type="InterPro" id="IPR016024">
    <property type="entry name" value="ARM-type_fold"/>
</dbReference>
<feature type="transmembrane region" description="Helical" evidence="1">
    <location>
        <begin position="20"/>
        <end position="39"/>
    </location>
</feature>
<keyword evidence="3" id="KW-1185">Reference proteome</keyword>
<organism evidence="2 3">
    <name type="scientific">Methanolacinia petrolearia (strain DSM 11571 / OCM 486 / SEBR 4847)</name>
    <name type="common">Methanoplanus petrolearius</name>
    <dbReference type="NCBI Taxonomy" id="679926"/>
    <lineage>
        <taxon>Archaea</taxon>
        <taxon>Methanobacteriati</taxon>
        <taxon>Methanobacteriota</taxon>
        <taxon>Stenosarchaea group</taxon>
        <taxon>Methanomicrobia</taxon>
        <taxon>Methanomicrobiales</taxon>
        <taxon>Methanomicrobiaceae</taxon>
        <taxon>Methanolacinia</taxon>
    </lineage>
</organism>
<dbReference type="PANTHER" id="PTHR12697">
    <property type="entry name" value="PBS LYASE HEAT-LIKE PROTEIN"/>
    <property type="match status" value="1"/>
</dbReference>
<evidence type="ECO:0000313" key="3">
    <source>
        <dbReference type="Proteomes" id="UP000006565"/>
    </source>
</evidence>
<dbReference type="PANTHER" id="PTHR12697:SF5">
    <property type="entry name" value="DEOXYHYPUSINE HYDROXYLASE"/>
    <property type="match status" value="1"/>
</dbReference>
<dbReference type="OrthoDB" id="10495at2157"/>
<dbReference type="HOGENOM" id="CLU_654908_0_0_2"/>
<dbReference type="STRING" id="679926.Mpet_0336"/>
<protein>
    <submittedName>
        <fullName evidence="2">PBS lyase HEAT domain protein repeat-containing protein</fullName>
    </submittedName>
</protein>
<feature type="transmembrane region" description="Helical" evidence="1">
    <location>
        <begin position="99"/>
        <end position="119"/>
    </location>
</feature>
<keyword evidence="1" id="KW-1133">Transmembrane helix</keyword>
<accession>E1RFV8</accession>
<keyword evidence="1" id="KW-0812">Transmembrane</keyword>
<feature type="transmembrane region" description="Helical" evidence="1">
    <location>
        <begin position="45"/>
        <end position="66"/>
    </location>
</feature>
<evidence type="ECO:0000313" key="2">
    <source>
        <dbReference type="EMBL" id="ADN35110.1"/>
    </source>
</evidence>
<dbReference type="KEGG" id="mpi:Mpet_0336"/>
<dbReference type="InterPro" id="IPR011989">
    <property type="entry name" value="ARM-like"/>
</dbReference>
<proteinExistence type="predicted"/>
<dbReference type="SMART" id="SM00567">
    <property type="entry name" value="EZ_HEAT"/>
    <property type="match status" value="6"/>
</dbReference>
<name>E1RFV8_METP4</name>
<reference evidence="2 3" key="1">
    <citation type="journal article" date="2010" name="Stand. Genomic Sci.">
        <title>Complete genome sequence of Methanoplanus petrolearius type strain (SEBR 4847).</title>
        <authorList>
            <person name="Brambilla E."/>
            <person name="Djao O.D."/>
            <person name="Daligault H."/>
            <person name="Lapidus A."/>
            <person name="Lucas S."/>
            <person name="Hammon N."/>
            <person name="Nolan M."/>
            <person name="Tice H."/>
            <person name="Cheng J.F."/>
            <person name="Han C."/>
            <person name="Tapia R."/>
            <person name="Goodwin L."/>
            <person name="Pitluck S."/>
            <person name="Liolios K."/>
            <person name="Ivanova N."/>
            <person name="Mavromatis K."/>
            <person name="Mikhailova N."/>
            <person name="Pati A."/>
            <person name="Chen A."/>
            <person name="Palaniappan K."/>
            <person name="Land M."/>
            <person name="Hauser L."/>
            <person name="Chang Y.J."/>
            <person name="Jeffries C.D."/>
            <person name="Rohde M."/>
            <person name="Spring S."/>
            <person name="Sikorski J."/>
            <person name="Goker M."/>
            <person name="Woyke T."/>
            <person name="Bristow J."/>
            <person name="Eisen J.A."/>
            <person name="Markowitz V."/>
            <person name="Hugenholtz P."/>
            <person name="Kyrpides N.C."/>
            <person name="Klenk H.P."/>
        </authorList>
    </citation>
    <scope>NUCLEOTIDE SEQUENCE [LARGE SCALE GENOMIC DNA]</scope>
    <source>
        <strain evidence="3">DSM 11571 / OCM 486 / SEBR 4847</strain>
    </source>
</reference>
<dbReference type="GO" id="GO:0016491">
    <property type="term" value="F:oxidoreductase activity"/>
    <property type="evidence" value="ECO:0007669"/>
    <property type="project" value="TreeGrafter"/>
</dbReference>
<dbReference type="GeneID" id="9742780"/>
<dbReference type="Proteomes" id="UP000006565">
    <property type="component" value="Chromosome"/>
</dbReference>
<dbReference type="eggNOG" id="arCOG06940">
    <property type="taxonomic scope" value="Archaea"/>
</dbReference>
<dbReference type="GO" id="GO:0016829">
    <property type="term" value="F:lyase activity"/>
    <property type="evidence" value="ECO:0007669"/>
    <property type="project" value="UniProtKB-KW"/>
</dbReference>
<gene>
    <name evidence="2" type="ordered locus">Mpet_0336</name>
</gene>
<feature type="transmembrane region" description="Helical" evidence="1">
    <location>
        <begin position="73"/>
        <end position="93"/>
    </location>
</feature>
<dbReference type="EMBL" id="CP002117">
    <property type="protein sequence ID" value="ADN35110.1"/>
    <property type="molecule type" value="Genomic_DNA"/>
</dbReference>
<evidence type="ECO:0000256" key="1">
    <source>
        <dbReference type="SAM" id="Phobius"/>
    </source>
</evidence>
<dbReference type="Gene3D" id="1.25.10.10">
    <property type="entry name" value="Leucine-rich Repeat Variant"/>
    <property type="match status" value="2"/>
</dbReference>
<dbReference type="SUPFAM" id="SSF48371">
    <property type="entry name" value="ARM repeat"/>
    <property type="match status" value="1"/>
</dbReference>
<dbReference type="RefSeq" id="WP_013328289.1">
    <property type="nucleotide sequence ID" value="NC_014507.1"/>
</dbReference>
<dbReference type="eggNOG" id="arCOG02966">
    <property type="taxonomic scope" value="Archaea"/>
</dbReference>